<dbReference type="Pfam" id="PF16087">
    <property type="entry name" value="DUF4817"/>
    <property type="match status" value="1"/>
</dbReference>
<protein>
    <recommendedName>
        <fullName evidence="1">DUF4817 domain-containing protein</fullName>
    </recommendedName>
</protein>
<feature type="domain" description="DUF4817" evidence="1">
    <location>
        <begin position="4"/>
        <end position="57"/>
    </location>
</feature>
<organism evidence="2">
    <name type="scientific">Lygus hesperus</name>
    <name type="common">Western plant bug</name>
    <dbReference type="NCBI Taxonomy" id="30085"/>
    <lineage>
        <taxon>Eukaryota</taxon>
        <taxon>Metazoa</taxon>
        <taxon>Ecdysozoa</taxon>
        <taxon>Arthropoda</taxon>
        <taxon>Hexapoda</taxon>
        <taxon>Insecta</taxon>
        <taxon>Pterygota</taxon>
        <taxon>Neoptera</taxon>
        <taxon>Paraneoptera</taxon>
        <taxon>Hemiptera</taxon>
        <taxon>Heteroptera</taxon>
        <taxon>Panheteroptera</taxon>
        <taxon>Cimicomorpha</taxon>
        <taxon>Miridae</taxon>
        <taxon>Mirini</taxon>
        <taxon>Lygus</taxon>
    </lineage>
</organism>
<evidence type="ECO:0000259" key="1">
    <source>
        <dbReference type="Pfam" id="PF16087"/>
    </source>
</evidence>
<proteinExistence type="predicted"/>
<sequence>MQWTGEQRAFAVETFFSNGRSFVATQRAFRAHFDIPPGGRVPGRQSISNWVDTFRMSFSVAPSPRVVSARRSHIAHCTMFNGSFEGALPRTPHLLKRGPSVACSVT</sequence>
<reference evidence="2" key="1">
    <citation type="submission" date="2014-09" db="EMBL/GenBank/DDBJ databases">
        <authorList>
            <person name="Magalhaes I.L.F."/>
            <person name="Oliveira U."/>
            <person name="Santos F.R."/>
            <person name="Vidigal T.H.D.A."/>
            <person name="Brescovit A.D."/>
            <person name="Santos A.J."/>
        </authorList>
    </citation>
    <scope>NUCLEOTIDE SEQUENCE</scope>
</reference>
<dbReference type="InterPro" id="IPR032135">
    <property type="entry name" value="DUF4817"/>
</dbReference>
<dbReference type="EMBL" id="GBRD01004560">
    <property type="protein sequence ID" value="JAG61261.1"/>
    <property type="molecule type" value="Transcribed_RNA"/>
</dbReference>
<accession>A0A0K8T774</accession>
<evidence type="ECO:0000313" key="2">
    <source>
        <dbReference type="EMBL" id="JAG61261.1"/>
    </source>
</evidence>
<name>A0A0K8T774_LYGHE</name>
<dbReference type="AlphaFoldDB" id="A0A0K8T774"/>